<organism evidence="9 10">
    <name type="scientific">Mytilus edulis</name>
    <name type="common">Blue mussel</name>
    <dbReference type="NCBI Taxonomy" id="6550"/>
    <lineage>
        <taxon>Eukaryota</taxon>
        <taxon>Metazoa</taxon>
        <taxon>Spiralia</taxon>
        <taxon>Lophotrochozoa</taxon>
        <taxon>Mollusca</taxon>
        <taxon>Bivalvia</taxon>
        <taxon>Autobranchia</taxon>
        <taxon>Pteriomorphia</taxon>
        <taxon>Mytilida</taxon>
        <taxon>Mytiloidea</taxon>
        <taxon>Mytilidae</taxon>
        <taxon>Mytilinae</taxon>
        <taxon>Mytilus</taxon>
    </lineage>
</organism>
<dbReference type="AlphaFoldDB" id="A0A8S3R2S8"/>
<evidence type="ECO:0000256" key="5">
    <source>
        <dbReference type="ARBA" id="ARBA00023180"/>
    </source>
</evidence>
<dbReference type="SMART" id="SM00042">
    <property type="entry name" value="CUB"/>
    <property type="match status" value="1"/>
</dbReference>
<evidence type="ECO:0000259" key="7">
    <source>
        <dbReference type="PROSITE" id="PS01180"/>
    </source>
</evidence>
<dbReference type="Pfam" id="PF00431">
    <property type="entry name" value="CUB"/>
    <property type="match status" value="1"/>
</dbReference>
<dbReference type="CDD" id="cd00054">
    <property type="entry name" value="EGF_CA"/>
    <property type="match status" value="2"/>
</dbReference>
<dbReference type="Pfam" id="PF00008">
    <property type="entry name" value="EGF"/>
    <property type="match status" value="2"/>
</dbReference>
<dbReference type="InterPro" id="IPR000742">
    <property type="entry name" value="EGF"/>
</dbReference>
<evidence type="ECO:0000256" key="3">
    <source>
        <dbReference type="ARBA" id="ARBA00022737"/>
    </source>
</evidence>
<keyword evidence="3" id="KW-0677">Repeat</keyword>
<keyword evidence="2" id="KW-0732">Signal</keyword>
<evidence type="ECO:0000259" key="8">
    <source>
        <dbReference type="PROSITE" id="PS50026"/>
    </source>
</evidence>
<keyword evidence="5" id="KW-0325">Glycoprotein</keyword>
<evidence type="ECO:0000256" key="1">
    <source>
        <dbReference type="ARBA" id="ARBA00022536"/>
    </source>
</evidence>
<comment type="caution">
    <text evidence="9">The sequence shown here is derived from an EMBL/GenBank/DDBJ whole genome shotgun (WGS) entry which is preliminary data.</text>
</comment>
<evidence type="ECO:0000256" key="6">
    <source>
        <dbReference type="PROSITE-ProRule" id="PRU00076"/>
    </source>
</evidence>
<dbReference type="OrthoDB" id="6160492at2759"/>
<dbReference type="InterPro" id="IPR035914">
    <property type="entry name" value="Sperma_CUB_dom_sf"/>
</dbReference>
<keyword evidence="4 6" id="KW-1015">Disulfide bond</keyword>
<dbReference type="SUPFAM" id="SSF49854">
    <property type="entry name" value="Spermadhesin, CUB domain"/>
    <property type="match status" value="1"/>
</dbReference>
<gene>
    <name evidence="9" type="ORF">MEDL_15681</name>
</gene>
<dbReference type="SUPFAM" id="SSF57196">
    <property type="entry name" value="EGF/Laminin"/>
    <property type="match status" value="2"/>
</dbReference>
<accession>A0A8S3R2S8</accession>
<dbReference type="InterPro" id="IPR000859">
    <property type="entry name" value="CUB_dom"/>
</dbReference>
<keyword evidence="10" id="KW-1185">Reference proteome</keyword>
<dbReference type="PANTHER" id="PTHR24251">
    <property type="entry name" value="OVOCHYMASE-RELATED"/>
    <property type="match status" value="1"/>
</dbReference>
<name>A0A8S3R2S8_MYTED</name>
<dbReference type="InterPro" id="IPR000152">
    <property type="entry name" value="EGF-type_Asp/Asn_hydroxyl_site"/>
</dbReference>
<dbReference type="FunFam" id="2.10.25.10:FF:000122">
    <property type="entry name" value="Protein crumbs homolog 2"/>
    <property type="match status" value="1"/>
</dbReference>
<dbReference type="Gene3D" id="2.60.120.290">
    <property type="entry name" value="Spermadhesin, CUB domain"/>
    <property type="match status" value="1"/>
</dbReference>
<evidence type="ECO:0000256" key="4">
    <source>
        <dbReference type="ARBA" id="ARBA00023157"/>
    </source>
</evidence>
<sequence length="263" mass="29274">MCVSDCFVYKGCNAVNYNRIRLDCELLSVSFPGDNITDMEGSFYTDIVGWKIDKDQCTPNPCEVGKKCIPAMYNNHICLSFDTPCDANPCLNNGVCRNKVNGYICTCPNGYHGDHCENKPCDVYPCQNNGACTNIVNGYTCHCPENYDSDNCGWTFRYLTGSSGKLNSPNYPGNYATDLKFRYVINVQAGHIIILTFSRIDTEDNFDYVQVFNGANTSYQRLMHFSGSRSSYTVQSTSNTMLVVFTSDSSNTGYGFTATYTLG</sequence>
<feature type="domain" description="EGF-like" evidence="8">
    <location>
        <begin position="81"/>
        <end position="117"/>
    </location>
</feature>
<protein>
    <submittedName>
        <fullName evidence="9">Uncharacterized protein</fullName>
    </submittedName>
</protein>
<dbReference type="PROSITE" id="PS50026">
    <property type="entry name" value="EGF_3"/>
    <property type="match status" value="2"/>
</dbReference>
<dbReference type="PROSITE" id="PS01186">
    <property type="entry name" value="EGF_2"/>
    <property type="match status" value="1"/>
</dbReference>
<dbReference type="PROSITE" id="PS01180">
    <property type="entry name" value="CUB"/>
    <property type="match status" value="1"/>
</dbReference>
<feature type="disulfide bond" evidence="6">
    <location>
        <begin position="143"/>
        <end position="152"/>
    </location>
</feature>
<dbReference type="SMART" id="SM00181">
    <property type="entry name" value="EGF"/>
    <property type="match status" value="2"/>
</dbReference>
<dbReference type="InterPro" id="IPR001881">
    <property type="entry name" value="EGF-like_Ca-bd_dom"/>
</dbReference>
<dbReference type="PROSITE" id="PS00010">
    <property type="entry name" value="ASX_HYDROXYL"/>
    <property type="match status" value="2"/>
</dbReference>
<evidence type="ECO:0000313" key="10">
    <source>
        <dbReference type="Proteomes" id="UP000683360"/>
    </source>
</evidence>
<proteinExistence type="predicted"/>
<feature type="domain" description="CUB" evidence="7">
    <location>
        <begin position="152"/>
        <end position="263"/>
    </location>
</feature>
<evidence type="ECO:0000256" key="2">
    <source>
        <dbReference type="ARBA" id="ARBA00022729"/>
    </source>
</evidence>
<dbReference type="SMART" id="SM00179">
    <property type="entry name" value="EGF_CA"/>
    <property type="match status" value="2"/>
</dbReference>
<dbReference type="Proteomes" id="UP000683360">
    <property type="component" value="Unassembled WGS sequence"/>
</dbReference>
<evidence type="ECO:0000313" key="9">
    <source>
        <dbReference type="EMBL" id="CAG2201056.1"/>
    </source>
</evidence>
<keyword evidence="1 6" id="KW-0245">EGF-like domain</keyword>
<dbReference type="PANTHER" id="PTHR24251:SF37">
    <property type="entry name" value="CUB DOMAIN-CONTAINING PROTEIN"/>
    <property type="match status" value="1"/>
</dbReference>
<dbReference type="FunFam" id="2.60.120.290:FF:000005">
    <property type="entry name" value="Procollagen C-endopeptidase enhancer 1"/>
    <property type="match status" value="1"/>
</dbReference>
<dbReference type="Gene3D" id="2.10.25.10">
    <property type="entry name" value="Laminin"/>
    <property type="match status" value="2"/>
</dbReference>
<feature type="domain" description="EGF-like" evidence="8">
    <location>
        <begin position="118"/>
        <end position="153"/>
    </location>
</feature>
<comment type="caution">
    <text evidence="6">Lacks conserved residue(s) required for the propagation of feature annotation.</text>
</comment>
<dbReference type="EMBL" id="CAJPWZ010000828">
    <property type="protein sequence ID" value="CAG2201056.1"/>
    <property type="molecule type" value="Genomic_DNA"/>
</dbReference>
<dbReference type="GO" id="GO:0005509">
    <property type="term" value="F:calcium ion binding"/>
    <property type="evidence" value="ECO:0007669"/>
    <property type="project" value="InterPro"/>
</dbReference>
<feature type="disulfide bond" evidence="6">
    <location>
        <begin position="107"/>
        <end position="116"/>
    </location>
</feature>
<dbReference type="CDD" id="cd00041">
    <property type="entry name" value="CUB"/>
    <property type="match status" value="1"/>
</dbReference>
<reference evidence="9" key="1">
    <citation type="submission" date="2021-03" db="EMBL/GenBank/DDBJ databases">
        <authorList>
            <person name="Bekaert M."/>
        </authorList>
    </citation>
    <scope>NUCLEOTIDE SEQUENCE</scope>
</reference>
<dbReference type="PROSITE" id="PS00022">
    <property type="entry name" value="EGF_1"/>
    <property type="match status" value="1"/>
</dbReference>